<comment type="caution">
    <text evidence="7">The sequence shown here is derived from an EMBL/GenBank/DDBJ whole genome shotgun (WGS) entry which is preliminary data.</text>
</comment>
<evidence type="ECO:0000313" key="8">
    <source>
        <dbReference type="Proteomes" id="UP000177803"/>
    </source>
</evidence>
<dbReference type="GO" id="GO:0022627">
    <property type="term" value="C:cytosolic small ribosomal subunit"/>
    <property type="evidence" value="ECO:0007669"/>
    <property type="project" value="UniProtKB-UniRule"/>
</dbReference>
<dbReference type="AlphaFoldDB" id="A0A1F6NKZ8"/>
<comment type="subunit">
    <text evidence="6">Part of the 30S ribosomal subunit.</text>
</comment>
<evidence type="ECO:0000256" key="1">
    <source>
        <dbReference type="ARBA" id="ARBA00010254"/>
    </source>
</evidence>
<dbReference type="HAMAP" id="MF_01345_B">
    <property type="entry name" value="Ribosomal_uS17_B"/>
    <property type="match status" value="1"/>
</dbReference>
<evidence type="ECO:0000256" key="3">
    <source>
        <dbReference type="ARBA" id="ARBA00022884"/>
    </source>
</evidence>
<dbReference type="InterPro" id="IPR012340">
    <property type="entry name" value="NA-bd_OB-fold"/>
</dbReference>
<dbReference type="GO" id="GO:0006412">
    <property type="term" value="P:translation"/>
    <property type="evidence" value="ECO:0007669"/>
    <property type="project" value="UniProtKB-UniRule"/>
</dbReference>
<dbReference type="PRINTS" id="PR00973">
    <property type="entry name" value="RIBOSOMALS17"/>
</dbReference>
<protein>
    <recommendedName>
        <fullName evidence="6">Small ribosomal subunit protein uS17</fullName>
    </recommendedName>
</protein>
<dbReference type="NCBIfam" id="NF004123">
    <property type="entry name" value="PRK05610.1"/>
    <property type="match status" value="1"/>
</dbReference>
<dbReference type="InterPro" id="IPR000266">
    <property type="entry name" value="Ribosomal_uS17"/>
</dbReference>
<dbReference type="CDD" id="cd00364">
    <property type="entry name" value="Ribosomal_uS17"/>
    <property type="match status" value="1"/>
</dbReference>
<keyword evidence="2 6" id="KW-0699">rRNA-binding</keyword>
<sequence length="89" mass="10277">MVNKTETKPTKPVEREFTGLVTSTAMTKTIVVRVDRMKMNAKYQKAARVSRKYHVHDEKGLAKVGGTVRFVECRPLSKTKRWRLTEVIK</sequence>
<evidence type="ECO:0000313" key="7">
    <source>
        <dbReference type="EMBL" id="OGH84324.1"/>
    </source>
</evidence>
<organism evidence="7 8">
    <name type="scientific">Candidatus Magasanikbacteria bacterium RIFOXYA2_FULL_44_8</name>
    <dbReference type="NCBI Taxonomy" id="1798696"/>
    <lineage>
        <taxon>Bacteria</taxon>
        <taxon>Candidatus Magasanikiibacteriota</taxon>
    </lineage>
</organism>
<reference evidence="7 8" key="1">
    <citation type="journal article" date="2016" name="Nat. Commun.">
        <title>Thousands of microbial genomes shed light on interconnected biogeochemical processes in an aquifer system.</title>
        <authorList>
            <person name="Anantharaman K."/>
            <person name="Brown C.T."/>
            <person name="Hug L.A."/>
            <person name="Sharon I."/>
            <person name="Castelle C.J."/>
            <person name="Probst A.J."/>
            <person name="Thomas B.C."/>
            <person name="Singh A."/>
            <person name="Wilkins M.J."/>
            <person name="Karaoz U."/>
            <person name="Brodie E.L."/>
            <person name="Williams K.H."/>
            <person name="Hubbard S.S."/>
            <person name="Banfield J.F."/>
        </authorList>
    </citation>
    <scope>NUCLEOTIDE SEQUENCE [LARGE SCALE GENOMIC DNA]</scope>
</reference>
<dbReference type="EMBL" id="MFQR01000029">
    <property type="protein sequence ID" value="OGH84324.1"/>
    <property type="molecule type" value="Genomic_DNA"/>
</dbReference>
<dbReference type="SUPFAM" id="SSF50249">
    <property type="entry name" value="Nucleic acid-binding proteins"/>
    <property type="match status" value="1"/>
</dbReference>
<evidence type="ECO:0000256" key="5">
    <source>
        <dbReference type="ARBA" id="ARBA00023274"/>
    </source>
</evidence>
<dbReference type="PANTHER" id="PTHR10744">
    <property type="entry name" value="40S RIBOSOMAL PROTEIN S11 FAMILY MEMBER"/>
    <property type="match status" value="1"/>
</dbReference>
<dbReference type="Gene3D" id="2.40.50.140">
    <property type="entry name" value="Nucleic acid-binding proteins"/>
    <property type="match status" value="1"/>
</dbReference>
<dbReference type="Proteomes" id="UP000177803">
    <property type="component" value="Unassembled WGS sequence"/>
</dbReference>
<keyword evidence="4 6" id="KW-0689">Ribosomal protein</keyword>
<gene>
    <name evidence="6" type="primary">rpsQ</name>
    <name evidence="7" type="ORF">A2261_03940</name>
</gene>
<dbReference type="NCBIfam" id="TIGR03635">
    <property type="entry name" value="uS17_bact"/>
    <property type="match status" value="1"/>
</dbReference>
<evidence type="ECO:0000256" key="6">
    <source>
        <dbReference type="HAMAP-Rule" id="MF_01345"/>
    </source>
</evidence>
<comment type="similarity">
    <text evidence="1 6">Belongs to the universal ribosomal protein uS17 family.</text>
</comment>
<keyword evidence="3 6" id="KW-0694">RNA-binding</keyword>
<name>A0A1F6NKZ8_9BACT</name>
<keyword evidence="5 6" id="KW-0687">Ribonucleoprotein</keyword>
<dbReference type="InterPro" id="IPR019984">
    <property type="entry name" value="Ribosomal_uS17_bact/chlr"/>
</dbReference>
<dbReference type="PANTHER" id="PTHR10744:SF1">
    <property type="entry name" value="SMALL RIBOSOMAL SUBUNIT PROTEIN US17M"/>
    <property type="match status" value="1"/>
</dbReference>
<proteinExistence type="inferred from homology"/>
<comment type="function">
    <text evidence="6">One of the primary rRNA binding proteins, it binds specifically to the 5'-end of 16S ribosomal RNA.</text>
</comment>
<dbReference type="GO" id="GO:0019843">
    <property type="term" value="F:rRNA binding"/>
    <property type="evidence" value="ECO:0007669"/>
    <property type="project" value="UniProtKB-UniRule"/>
</dbReference>
<accession>A0A1F6NKZ8</accession>
<evidence type="ECO:0000256" key="4">
    <source>
        <dbReference type="ARBA" id="ARBA00022980"/>
    </source>
</evidence>
<evidence type="ECO:0000256" key="2">
    <source>
        <dbReference type="ARBA" id="ARBA00022730"/>
    </source>
</evidence>
<dbReference type="Pfam" id="PF00366">
    <property type="entry name" value="Ribosomal_S17"/>
    <property type="match status" value="1"/>
</dbReference>
<dbReference type="GO" id="GO:0003735">
    <property type="term" value="F:structural constituent of ribosome"/>
    <property type="evidence" value="ECO:0007669"/>
    <property type="project" value="UniProtKB-UniRule"/>
</dbReference>